<dbReference type="SMART" id="SM01065">
    <property type="entry name" value="CBM_2"/>
    <property type="match status" value="1"/>
</dbReference>
<dbReference type="InterPro" id="IPR013079">
    <property type="entry name" value="6Phosfructo_kin"/>
</dbReference>
<dbReference type="GO" id="GO:0006000">
    <property type="term" value="P:fructose metabolic process"/>
    <property type="evidence" value="ECO:0007669"/>
    <property type="project" value="InterPro"/>
</dbReference>
<dbReference type="PANTHER" id="PTHR10606:SF76">
    <property type="entry name" value="6-PHOSPHOFRUCTO-2-KINASE FAMILY PROTEIN, EXPRESSED"/>
    <property type="match status" value="1"/>
</dbReference>
<accession>A0A8J5SD88</accession>
<dbReference type="InterPro" id="IPR013078">
    <property type="entry name" value="His_Pase_superF_clade-1"/>
</dbReference>
<dbReference type="OrthoDB" id="267323at2759"/>
<reference evidence="6" key="1">
    <citation type="journal article" date="2021" name="bioRxiv">
        <title>Whole Genome Assembly and Annotation of Northern Wild Rice, Zizania palustris L., Supports a Whole Genome Duplication in the Zizania Genus.</title>
        <authorList>
            <person name="Haas M."/>
            <person name="Kono T."/>
            <person name="Macchietto M."/>
            <person name="Millas R."/>
            <person name="McGilp L."/>
            <person name="Shao M."/>
            <person name="Duquette J."/>
            <person name="Hirsch C.N."/>
            <person name="Kimball J."/>
        </authorList>
    </citation>
    <scope>NUCLEOTIDE SEQUENCE</scope>
    <source>
        <tissue evidence="6">Fresh leaf tissue</tissue>
    </source>
</reference>
<dbReference type="FunFam" id="3.40.50.1240:FF:000006">
    <property type="entry name" value="6-phosphofructo-2-kinase/fructose-2, 6-bisphosphatase"/>
    <property type="match status" value="1"/>
</dbReference>
<evidence type="ECO:0000259" key="5">
    <source>
        <dbReference type="PROSITE" id="PS51166"/>
    </source>
</evidence>
<dbReference type="PANTHER" id="PTHR10606">
    <property type="entry name" value="6-PHOSPHOFRUCTO-2-KINASE/FRUCTOSE-2,6-BISPHOSPHATASE"/>
    <property type="match status" value="1"/>
</dbReference>
<dbReference type="FunFam" id="3.40.50.300:FF:000570">
    <property type="entry name" value="6-phosphofructo-2-kinase/fructose-2, 6-bisphosphatase-like isoform X1"/>
    <property type="match status" value="1"/>
</dbReference>
<dbReference type="Pfam" id="PF01591">
    <property type="entry name" value="6PF2K"/>
    <property type="match status" value="1"/>
</dbReference>
<keyword evidence="3" id="KW-0175">Coiled coil</keyword>
<dbReference type="Proteomes" id="UP000729402">
    <property type="component" value="Unassembled WGS sequence"/>
</dbReference>
<keyword evidence="7" id="KW-1185">Reference proteome</keyword>
<feature type="domain" description="CBM20" evidence="5">
    <location>
        <begin position="579"/>
        <end position="701"/>
    </location>
</feature>
<dbReference type="Pfam" id="PF00300">
    <property type="entry name" value="His_Phos_1"/>
    <property type="match status" value="1"/>
</dbReference>
<dbReference type="GO" id="GO:0006003">
    <property type="term" value="P:fructose 2,6-bisphosphate metabolic process"/>
    <property type="evidence" value="ECO:0007669"/>
    <property type="project" value="InterPro"/>
</dbReference>
<sequence length="1309" mass="146215">MMREGDACVTLLRSKLHGLVERNRSLEEENKQLRHQVSRLKGQVSSLEGQDTERKMLWKKVDNSSTVNSYFKEKQFVHNNDDSKEAMDLALEKKEAMDLNSTPCYSRQQYSRAPLVRSRTPRVPNPPPSPTCIQPTVTAGKGGGLAPPPPPPPLPSRLLKSTKAVQRVPDVVELYRLLVRREGKNDQKSGSTAIPVATNSREMIGEIENRSAYVLAIKSDVENQGEFINFLAVEVQNAAYKEISDVEEFVKWLDGELSYLVDERAVLKHFPNWPEKKADAMREAAFAYRDLKNLESEASSFHDDRRVATPMALKRMQALQDKIEQGIHNTERVRDGACGRYKDLKIPWEWMLDSGIISQLKMASLKLAKEYMNRIVNALKSGPFTNDEELLLQGVRFAFRIHQLAGGFDEGCRKAFQELKMKLIFKVTHALTSPSSSSSLRGDGSPRHSPSPHASETLRPPGAHQTPDIPWHVRPESLSLSTKWSLTCGVRSGFALLAPTCCVSRSHAGTYSASCHSTTITIFSRAHLAAATRGPRRNHDSKFQLPTRRLDTTRRFLPAPFRFSPSLPSPAMATAASSDGISNQLFVSIKLECPRLGELGVVPYLFGSHPVAGSWDPSKALPMEQEAASVWGLSCVVPSHNGKQCSVGTWSFEKKETPDFKFLLKPKDNISQCIFEEGPDRSLSCGSNEVEIRNALFKFNDETGVVECKILVETEILSPFDLAASWKTHQEHLQPRVRGAHNDIMNAASESRAKNGFASGLELDLEKYIVPTPNMGSGVVYAANLTENPRSLLHTGISSNNDTKMGNLHNSIKGDTSLNHYASSKKLADGRNEPPHEEQRAVFVDRGVGSPKFARPTNENISMSNIKFDSEAKGMPAAEGAVAAGAVADQMYGPKEDRKLAIVLVGLPARGKTFTAAKLTRYLRWLGHETKHFNVGKYRRLKHGINQTAEFYRGDNMEGVEARNEVAALAMEDMLSWMLEGGQVGIFDATNSTRSRRNMLMKMAEGKCKIIFLETICNDQHVLERNIRLKVQQSPDYAEQTDFEAGVRDFKERLAYYEKVYEPVEEGSYVKMIDMVSGGGGQLQINNISGYLPGRIVFFLVNCHLTPRPILLTRHGESLDNVRGRIGGDSSLSEVGLLYSRKLASFIEKRLASERTASIWTSTLQRSILTAHPIIGFPKIQWRALDEINAGICDGMTYDEVKKNKPEEYESRGKDKLRYRYPRGESYLDVIQRLEPVIIELERQRAPVVVISHQAVLRALYAYFADRPLEELPNIEIPLHTVIEIQMGVAGVQEKRYKLMDAVNPAAGI</sequence>
<feature type="region of interest" description="Disordered" evidence="4">
    <location>
        <begin position="106"/>
        <end position="156"/>
    </location>
</feature>
<dbReference type="EMBL" id="JAAALK010000286">
    <property type="protein sequence ID" value="KAG8063779.1"/>
    <property type="molecule type" value="Genomic_DNA"/>
</dbReference>
<evidence type="ECO:0000313" key="6">
    <source>
        <dbReference type="EMBL" id="KAG8063779.1"/>
    </source>
</evidence>
<dbReference type="FunFam" id="2.60.40.10:FF:000740">
    <property type="entry name" value="6-phosphofructo-2-kinase/fructose-2,6-bisphosphatase"/>
    <property type="match status" value="1"/>
</dbReference>
<gene>
    <name evidence="6" type="ORF">GUJ93_ZPchr0003g17696</name>
</gene>
<dbReference type="GO" id="GO:0003873">
    <property type="term" value="F:6-phosphofructo-2-kinase activity"/>
    <property type="evidence" value="ECO:0007669"/>
    <property type="project" value="InterPro"/>
</dbReference>
<feature type="coiled-coil region" evidence="3">
    <location>
        <begin position="9"/>
        <end position="50"/>
    </location>
</feature>
<dbReference type="GO" id="GO:0004331">
    <property type="term" value="F:fructose-2,6-bisphosphate 2-phosphatase activity"/>
    <property type="evidence" value="ECO:0007669"/>
    <property type="project" value="TreeGrafter"/>
</dbReference>
<evidence type="ECO:0000256" key="1">
    <source>
        <dbReference type="ARBA" id="ARBA00022741"/>
    </source>
</evidence>
<dbReference type="InterPro" id="IPR003094">
    <property type="entry name" value="6Pfruct_kin"/>
</dbReference>
<keyword evidence="2" id="KW-0067">ATP-binding</keyword>
<dbReference type="PROSITE" id="PS51166">
    <property type="entry name" value="CBM20"/>
    <property type="match status" value="1"/>
</dbReference>
<dbReference type="InterPro" id="IPR001345">
    <property type="entry name" value="PG/BPGM_mutase_AS"/>
</dbReference>
<dbReference type="GO" id="GO:0005829">
    <property type="term" value="C:cytosol"/>
    <property type="evidence" value="ECO:0007669"/>
    <property type="project" value="TreeGrafter"/>
</dbReference>
<evidence type="ECO:0000313" key="7">
    <source>
        <dbReference type="Proteomes" id="UP000729402"/>
    </source>
</evidence>
<dbReference type="GO" id="GO:0005524">
    <property type="term" value="F:ATP binding"/>
    <property type="evidence" value="ECO:0007669"/>
    <property type="project" value="UniProtKB-KW"/>
</dbReference>
<dbReference type="InterPro" id="IPR002044">
    <property type="entry name" value="CBM20"/>
</dbReference>
<feature type="compositionally biased region" description="Pro residues" evidence="4">
    <location>
        <begin position="146"/>
        <end position="155"/>
    </location>
</feature>
<dbReference type="GO" id="GO:2001070">
    <property type="term" value="F:starch binding"/>
    <property type="evidence" value="ECO:0007669"/>
    <property type="project" value="InterPro"/>
</dbReference>
<name>A0A8J5SD88_ZIZPA</name>
<evidence type="ECO:0000256" key="2">
    <source>
        <dbReference type="ARBA" id="ARBA00022840"/>
    </source>
</evidence>
<feature type="region of interest" description="Disordered" evidence="4">
    <location>
        <begin position="433"/>
        <end position="471"/>
    </location>
</feature>
<proteinExistence type="predicted"/>
<evidence type="ECO:0000256" key="3">
    <source>
        <dbReference type="SAM" id="Coils"/>
    </source>
</evidence>
<protein>
    <recommendedName>
        <fullName evidence="5">CBM20 domain-containing protein</fullName>
    </recommendedName>
</protein>
<comment type="caution">
    <text evidence="6">The sequence shown here is derived from an EMBL/GenBank/DDBJ whole genome shotgun (WGS) entry which is preliminary data.</text>
</comment>
<dbReference type="SMART" id="SM00855">
    <property type="entry name" value="PGAM"/>
    <property type="match status" value="1"/>
</dbReference>
<organism evidence="6 7">
    <name type="scientific">Zizania palustris</name>
    <name type="common">Northern wild rice</name>
    <dbReference type="NCBI Taxonomy" id="103762"/>
    <lineage>
        <taxon>Eukaryota</taxon>
        <taxon>Viridiplantae</taxon>
        <taxon>Streptophyta</taxon>
        <taxon>Embryophyta</taxon>
        <taxon>Tracheophyta</taxon>
        <taxon>Spermatophyta</taxon>
        <taxon>Magnoliopsida</taxon>
        <taxon>Liliopsida</taxon>
        <taxon>Poales</taxon>
        <taxon>Poaceae</taxon>
        <taxon>BOP clade</taxon>
        <taxon>Oryzoideae</taxon>
        <taxon>Oryzeae</taxon>
        <taxon>Zizaniinae</taxon>
        <taxon>Zizania</taxon>
    </lineage>
</organism>
<keyword evidence="1" id="KW-0547">Nucleotide-binding</keyword>
<dbReference type="PROSITE" id="PS00175">
    <property type="entry name" value="PG_MUTASE"/>
    <property type="match status" value="1"/>
</dbReference>
<dbReference type="CDD" id="cd07067">
    <property type="entry name" value="HP_PGM_like"/>
    <property type="match status" value="1"/>
</dbReference>
<reference evidence="6" key="2">
    <citation type="submission" date="2021-02" db="EMBL/GenBank/DDBJ databases">
        <authorList>
            <person name="Kimball J.A."/>
            <person name="Haas M.W."/>
            <person name="Macchietto M."/>
            <person name="Kono T."/>
            <person name="Duquette J."/>
            <person name="Shao M."/>
        </authorList>
    </citation>
    <scope>NUCLEOTIDE SEQUENCE</scope>
    <source>
        <tissue evidence="6">Fresh leaf tissue</tissue>
    </source>
</reference>
<evidence type="ECO:0000256" key="4">
    <source>
        <dbReference type="SAM" id="MobiDB-lite"/>
    </source>
</evidence>